<dbReference type="AlphaFoldDB" id="A0A9E6Y003"/>
<gene>
    <name evidence="1" type="ORF">DSM104329_03563</name>
</gene>
<protein>
    <submittedName>
        <fullName evidence="1">Uncharacterized protein</fullName>
    </submittedName>
</protein>
<evidence type="ECO:0000313" key="2">
    <source>
        <dbReference type="Proteomes" id="UP001162834"/>
    </source>
</evidence>
<name>A0A9E6Y003_9ACTN</name>
<keyword evidence="2" id="KW-1185">Reference proteome</keyword>
<sequence>MVPLPSTNARLFVRPADMLVLAAEWTGVSETTAPSGQLLISPAFAGEGRVTLTLPPQAIAEAKFDRDDDVARRGARLSGPSQVTFLLADDTQIEMTAEGLLAALAAAGQHVELVAAGREPTAIELPWHLTLTLQHLTGGQVVSRHDATAVTSVGGVAGLWHARLCADGAGEDDAALLLLPLHADQDDAQLDVQPLSGQQRQSIVDAAHAAAGPALARARRVGLGPLGGTLSAALSSADLEWNHDATLGRDHQVRTAEHGVLYPFGHRAIFVETARRELLPAGDPAVAGLHREAQLIIIDRKRATTDGELELRRRFPFSEVEILAASFPHMKPPSPADFTTVRRPVVPHGELADEQQQLRDQRAELAALVQQRIDDLPDALQAYLDAHMGSSDQLADAQQHLADTPDPQTLREENAETNRTIDLLEHELGLLVPTTGADGETIEPDPAQVQALQDQISALIATLHSNAEIQQAAVDFPAAVAAVQQLQAAVQREFDNLARTLDALAAQGDEQAVGVQNLDAAIAALQVRLDRLDRAEHADEPLAYVPQTPDGTPLRFPLRFAAAASDVVLDMPLVFVRDFSLREEEFLPAFSSLTDPTALATVASLWQGHAVVPVPGVPIDMVNSGQPQPLPGDVHQVHALTLAGVAHSGGFRPTIGQFDVELPSLRSLLPETGGVRPLHFTEAFLNEPEIPELPFTLDPRFTGDPAIGIGIDFVRQAQRSGGLVSPKFVVDGISRRLGPVAARALPPGLADALPPGIPTFDLASVYAGATLLGFPLTSLIKLPLDPLSAATDALPKPPAMTQLLDAGIPTGMRMSWTLDLQEHGPFRPGPATKLTLTVECSAARQDTTCTVNDFALVLPPGGSVAGLLTLNFRSLQFAQHEGRTPELKIDHMTVGFGGALKLLQELQAELQKVLELPDTGVKVDVRPTGLTAGYGVAVPSVTAGTFLLSNIAMQAGVDVPFDGKPVTVSLSFAKRDNPFTVSVMAFGGGGYLDMTLGPEGLMRLEASIDFGAAISVDFFVARGEVHALGGVRFRQAGGSIDIDGFISIGGSVEVLGLVSVSIELLVTLSYRDGNRLVGRATIVVEVDLTLFSRSVEIDSGEWVLAGSESPARERLDGPVPVLFSAEEDPRLAAWRAYRQAFATA</sequence>
<organism evidence="1 2">
    <name type="scientific">Capillimicrobium parvum</name>
    <dbReference type="NCBI Taxonomy" id="2884022"/>
    <lineage>
        <taxon>Bacteria</taxon>
        <taxon>Bacillati</taxon>
        <taxon>Actinomycetota</taxon>
        <taxon>Thermoleophilia</taxon>
        <taxon>Solirubrobacterales</taxon>
        <taxon>Capillimicrobiaceae</taxon>
        <taxon>Capillimicrobium</taxon>
    </lineage>
</organism>
<dbReference type="KEGG" id="sbae:DSM104329_03563"/>
<accession>A0A9E6Y003</accession>
<evidence type="ECO:0000313" key="1">
    <source>
        <dbReference type="EMBL" id="UGS37148.1"/>
    </source>
</evidence>
<dbReference type="EMBL" id="CP087164">
    <property type="protein sequence ID" value="UGS37148.1"/>
    <property type="molecule type" value="Genomic_DNA"/>
</dbReference>
<proteinExistence type="predicted"/>
<reference evidence="1" key="1">
    <citation type="journal article" date="2022" name="Int. J. Syst. Evol. Microbiol.">
        <title>Pseudomonas aegrilactucae sp. nov. and Pseudomonas morbosilactucae sp. nov., pathogens causing bacterial rot of lettuce in Japan.</title>
        <authorList>
            <person name="Sawada H."/>
            <person name="Fujikawa T."/>
            <person name="Satou M."/>
        </authorList>
    </citation>
    <scope>NUCLEOTIDE SEQUENCE</scope>
    <source>
        <strain evidence="1">0166_1</strain>
    </source>
</reference>
<dbReference type="Proteomes" id="UP001162834">
    <property type="component" value="Chromosome"/>
</dbReference>